<dbReference type="RefSeq" id="WP_139255423.1">
    <property type="nucleotide sequence ID" value="NZ_FPKW01000003.1"/>
</dbReference>
<proteinExistence type="predicted"/>
<sequence length="244" mass="26631">MKKHTFLILFTPALFCSQVGINTKTPSATLDIVSKNNTNATQAMIINSNTSSAIMKVSDNGNFYFKGSLSANNVSGTDEWVLTSNGNSNSPQWVDINNTALGKYVLVAYNAYNSTTSSYINANTSERINFTNTNLVSSTVGTWNTTTKEYTVSKSGVYDVVVNTKISTQSNNSNRTSSLFLQIGTYKQGSRGENVAGSLTSSHLTTKATRYLTAGEKIYVTVSSNTNWRFDNSTININYSERTL</sequence>
<dbReference type="EMBL" id="FPKW01000003">
    <property type="protein sequence ID" value="SFZ92354.1"/>
    <property type="molecule type" value="Genomic_DNA"/>
</dbReference>
<evidence type="ECO:0000313" key="1">
    <source>
        <dbReference type="EMBL" id="SFZ92354.1"/>
    </source>
</evidence>
<evidence type="ECO:0000313" key="2">
    <source>
        <dbReference type="Proteomes" id="UP000182034"/>
    </source>
</evidence>
<protein>
    <recommendedName>
        <fullName evidence="3">C1q domain-containing protein</fullName>
    </recommendedName>
</protein>
<gene>
    <name evidence="1" type="ORF">SAMN05216324_103229</name>
</gene>
<organism evidence="1 2">
    <name type="scientific">Chryseobacterium limigenitum</name>
    <dbReference type="NCBI Taxonomy" id="1612149"/>
    <lineage>
        <taxon>Bacteria</taxon>
        <taxon>Pseudomonadati</taxon>
        <taxon>Bacteroidota</taxon>
        <taxon>Flavobacteriia</taxon>
        <taxon>Flavobacteriales</taxon>
        <taxon>Weeksellaceae</taxon>
        <taxon>Chryseobacterium group</taxon>
        <taxon>Chryseobacterium</taxon>
    </lineage>
</organism>
<dbReference type="OrthoDB" id="1227422at2"/>
<reference evidence="2" key="1">
    <citation type="submission" date="2016-10" db="EMBL/GenBank/DDBJ databases">
        <authorList>
            <person name="Varghese N."/>
            <person name="Submissions S."/>
        </authorList>
    </citation>
    <scope>NUCLEOTIDE SEQUENCE [LARGE SCALE GENOMIC DNA]</scope>
    <source>
        <strain evidence="2">SUR2</strain>
    </source>
</reference>
<name>A0A1K2IJA5_9FLAO</name>
<dbReference type="Proteomes" id="UP000182034">
    <property type="component" value="Unassembled WGS sequence"/>
</dbReference>
<keyword evidence="2" id="KW-1185">Reference proteome</keyword>
<dbReference type="AlphaFoldDB" id="A0A1K2IJA5"/>
<accession>A0A1K2IJA5</accession>
<dbReference type="STRING" id="1612149.SAMN05216324_103229"/>
<evidence type="ECO:0008006" key="3">
    <source>
        <dbReference type="Google" id="ProtNLM"/>
    </source>
</evidence>